<dbReference type="PANTHER" id="PTHR43185:SF1">
    <property type="entry name" value="FE(2+) TRANSPORTER FEOB"/>
    <property type="match status" value="1"/>
</dbReference>
<dbReference type="Pfam" id="PF02421">
    <property type="entry name" value="FeoB_N"/>
    <property type="match status" value="1"/>
</dbReference>
<evidence type="ECO:0000256" key="3">
    <source>
        <dbReference type="ARBA" id="ARBA00022448"/>
    </source>
</evidence>
<dbReference type="AlphaFoldDB" id="A0A347ZUX3"/>
<feature type="transmembrane region" description="Helical" evidence="17">
    <location>
        <begin position="447"/>
        <end position="468"/>
    </location>
</feature>
<dbReference type="PROSITE" id="PS51711">
    <property type="entry name" value="G_FEOB"/>
    <property type="match status" value="1"/>
</dbReference>
<keyword evidence="6 17" id="KW-0812">Transmembrane</keyword>
<evidence type="ECO:0000313" key="20">
    <source>
        <dbReference type="Proteomes" id="UP000256388"/>
    </source>
</evidence>
<feature type="transmembrane region" description="Helical" evidence="17">
    <location>
        <begin position="501"/>
        <end position="523"/>
    </location>
</feature>
<evidence type="ECO:0000256" key="7">
    <source>
        <dbReference type="ARBA" id="ARBA00022741"/>
    </source>
</evidence>
<evidence type="ECO:0000256" key="8">
    <source>
        <dbReference type="ARBA" id="ARBA00022989"/>
    </source>
</evidence>
<dbReference type="GO" id="GO:0046872">
    <property type="term" value="F:metal ion binding"/>
    <property type="evidence" value="ECO:0007669"/>
    <property type="project" value="UniProtKB-KW"/>
</dbReference>
<evidence type="ECO:0000256" key="13">
    <source>
        <dbReference type="ARBA" id="ARBA00031200"/>
    </source>
</evidence>
<comment type="function">
    <text evidence="1 17">Probable transporter of a GTP-driven Fe(2+) uptake system.</text>
</comment>
<evidence type="ECO:0000256" key="6">
    <source>
        <dbReference type="ARBA" id="ARBA00022692"/>
    </source>
</evidence>
<keyword evidence="9 17" id="KW-0408">Iron</keyword>
<evidence type="ECO:0000256" key="1">
    <source>
        <dbReference type="ARBA" id="ARBA00003926"/>
    </source>
</evidence>
<dbReference type="GO" id="GO:0015093">
    <property type="term" value="F:ferrous iron transmembrane transporter activity"/>
    <property type="evidence" value="ECO:0007669"/>
    <property type="project" value="UniProtKB-UniRule"/>
</dbReference>
<evidence type="ECO:0000259" key="18">
    <source>
        <dbReference type="PROSITE" id="PS51711"/>
    </source>
</evidence>
<dbReference type="InterPro" id="IPR005225">
    <property type="entry name" value="Small_GTP-bd"/>
</dbReference>
<keyword evidence="10" id="KW-0406">Ion transport</keyword>
<gene>
    <name evidence="19" type="ORF">DFR64_0166</name>
</gene>
<feature type="binding site" evidence="16">
    <location>
        <position position="18"/>
    </location>
    <ligand>
        <name>Mg(2+)</name>
        <dbReference type="ChEBI" id="CHEBI:18420"/>
        <label>2</label>
    </ligand>
</feature>
<comment type="caution">
    <text evidence="19">The sequence shown here is derived from an EMBL/GenBank/DDBJ whole genome shotgun (WGS) entry which is preliminary data.</text>
</comment>
<dbReference type="CDD" id="cd01879">
    <property type="entry name" value="FeoB"/>
    <property type="match status" value="1"/>
</dbReference>
<dbReference type="Pfam" id="PF07670">
    <property type="entry name" value="Gate"/>
    <property type="match status" value="2"/>
</dbReference>
<feature type="transmembrane region" description="Helical" evidence="17">
    <location>
        <begin position="275"/>
        <end position="297"/>
    </location>
</feature>
<evidence type="ECO:0000256" key="10">
    <source>
        <dbReference type="ARBA" id="ARBA00023065"/>
    </source>
</evidence>
<feature type="binding site" evidence="15">
    <location>
        <begin position="113"/>
        <end position="116"/>
    </location>
    <ligand>
        <name>GTP</name>
        <dbReference type="ChEBI" id="CHEBI:37565"/>
        <label>1</label>
    </ligand>
</feature>
<feature type="transmembrane region" description="Helical" evidence="17">
    <location>
        <begin position="415"/>
        <end position="441"/>
    </location>
</feature>
<dbReference type="NCBIfam" id="TIGR00437">
    <property type="entry name" value="feoB"/>
    <property type="match status" value="1"/>
</dbReference>
<feature type="transmembrane region" description="Helical" evidence="17">
    <location>
        <begin position="344"/>
        <end position="361"/>
    </location>
</feature>
<keyword evidence="8 17" id="KW-1133">Transmembrane helix</keyword>
<keyword evidence="16" id="KW-0479">Metal-binding</keyword>
<feature type="binding site" evidence="16">
    <location>
        <position position="22"/>
    </location>
    <ligand>
        <name>Mg(2+)</name>
        <dbReference type="ChEBI" id="CHEBI:18420"/>
        <label>1</label>
    </ligand>
</feature>
<keyword evidence="11 15" id="KW-0342">GTP-binding</keyword>
<dbReference type="InterPro" id="IPR041069">
    <property type="entry name" value="FeoB_Cyto"/>
</dbReference>
<dbReference type="Pfam" id="PF17910">
    <property type="entry name" value="FeoB_Cyto"/>
    <property type="match status" value="1"/>
</dbReference>
<dbReference type="InterPro" id="IPR003373">
    <property type="entry name" value="Fe2_transport_prot-B"/>
</dbReference>
<feature type="domain" description="FeoB-type G" evidence="18">
    <location>
        <begin position="1"/>
        <end position="162"/>
    </location>
</feature>
<dbReference type="SUPFAM" id="SSF52540">
    <property type="entry name" value="P-loop containing nucleoside triphosphate hydrolases"/>
    <property type="match status" value="1"/>
</dbReference>
<dbReference type="Pfam" id="PF07664">
    <property type="entry name" value="FeoB_C"/>
    <property type="match status" value="1"/>
</dbReference>
<evidence type="ECO:0000256" key="16">
    <source>
        <dbReference type="PIRSR" id="PIRSR603373-2"/>
    </source>
</evidence>
<evidence type="ECO:0000256" key="17">
    <source>
        <dbReference type="RuleBase" id="RU362098"/>
    </source>
</evidence>
<evidence type="ECO:0000313" key="19">
    <source>
        <dbReference type="EMBL" id="REG10311.1"/>
    </source>
</evidence>
<dbReference type="EMBL" id="QUMS01000001">
    <property type="protein sequence ID" value="REG10311.1"/>
    <property type="molecule type" value="Genomic_DNA"/>
</dbReference>
<dbReference type="Proteomes" id="UP000256388">
    <property type="component" value="Unassembled WGS sequence"/>
</dbReference>
<dbReference type="InterPro" id="IPR030389">
    <property type="entry name" value="G_FEOB_dom"/>
</dbReference>
<name>A0A347ZUX3_9CHLR</name>
<dbReference type="Gene3D" id="1.10.287.1770">
    <property type="match status" value="1"/>
</dbReference>
<evidence type="ECO:0000256" key="12">
    <source>
        <dbReference type="ARBA" id="ARBA00023136"/>
    </source>
</evidence>
<evidence type="ECO:0000256" key="14">
    <source>
        <dbReference type="NCBIfam" id="TIGR00437"/>
    </source>
</evidence>
<keyword evidence="5 17" id="KW-0410">Iron transport</keyword>
<protein>
    <recommendedName>
        <fullName evidence="13 14">Ferrous iron transport protein B</fullName>
    </recommendedName>
</protein>
<keyword evidence="12 17" id="KW-0472">Membrane</keyword>
<dbReference type="InterPro" id="IPR011642">
    <property type="entry name" value="Gate_dom"/>
</dbReference>
<keyword evidence="4" id="KW-1003">Cell membrane</keyword>
<evidence type="ECO:0000256" key="9">
    <source>
        <dbReference type="ARBA" id="ARBA00023004"/>
    </source>
</evidence>
<dbReference type="GO" id="GO:0005525">
    <property type="term" value="F:GTP binding"/>
    <property type="evidence" value="ECO:0007669"/>
    <property type="project" value="UniProtKB-KW"/>
</dbReference>
<feature type="transmembrane region" description="Helical" evidence="17">
    <location>
        <begin position="613"/>
        <end position="634"/>
    </location>
</feature>
<dbReference type="RefSeq" id="WP_158675102.1">
    <property type="nucleotide sequence ID" value="NZ_AP018437.1"/>
</dbReference>
<organism evidence="19 20">
    <name type="scientific">Pelolinea submarina</name>
    <dbReference type="NCBI Taxonomy" id="913107"/>
    <lineage>
        <taxon>Bacteria</taxon>
        <taxon>Bacillati</taxon>
        <taxon>Chloroflexota</taxon>
        <taxon>Anaerolineae</taxon>
        <taxon>Anaerolineales</taxon>
        <taxon>Anaerolineaceae</taxon>
        <taxon>Pelolinea</taxon>
    </lineage>
</organism>
<dbReference type="GO" id="GO:0005886">
    <property type="term" value="C:plasma membrane"/>
    <property type="evidence" value="ECO:0007669"/>
    <property type="project" value="UniProtKB-SubCell"/>
</dbReference>
<feature type="binding site" evidence="15">
    <location>
        <begin position="7"/>
        <end position="14"/>
    </location>
    <ligand>
        <name>GTP</name>
        <dbReference type="ChEBI" id="CHEBI:37565"/>
        <label>1</label>
    </ligand>
</feature>
<keyword evidence="7 15" id="KW-0547">Nucleotide-binding</keyword>
<evidence type="ECO:0000256" key="15">
    <source>
        <dbReference type="PIRSR" id="PIRSR603373-1"/>
    </source>
</evidence>
<dbReference type="InterPro" id="IPR027417">
    <property type="entry name" value="P-loop_NTPase"/>
</dbReference>
<evidence type="ECO:0000256" key="5">
    <source>
        <dbReference type="ARBA" id="ARBA00022496"/>
    </source>
</evidence>
<evidence type="ECO:0000256" key="11">
    <source>
        <dbReference type="ARBA" id="ARBA00023134"/>
    </source>
</evidence>
<dbReference type="NCBIfam" id="TIGR00231">
    <property type="entry name" value="small_GTP"/>
    <property type="match status" value="1"/>
</dbReference>
<proteinExistence type="inferred from homology"/>
<evidence type="ECO:0000256" key="4">
    <source>
        <dbReference type="ARBA" id="ARBA00022475"/>
    </source>
</evidence>
<dbReference type="Gene3D" id="3.40.50.300">
    <property type="entry name" value="P-loop containing nucleotide triphosphate hydrolases"/>
    <property type="match status" value="1"/>
</dbReference>
<reference evidence="19 20" key="1">
    <citation type="submission" date="2018-08" db="EMBL/GenBank/DDBJ databases">
        <title>Genomic Encyclopedia of Type Strains, Phase IV (KMG-IV): sequencing the most valuable type-strain genomes for metagenomic binning, comparative biology and taxonomic classification.</title>
        <authorList>
            <person name="Goeker M."/>
        </authorList>
    </citation>
    <scope>NUCLEOTIDE SEQUENCE [LARGE SCALE GENOMIC DNA]</scope>
    <source>
        <strain evidence="19 20">DSM 23923</strain>
    </source>
</reference>
<comment type="similarity">
    <text evidence="17">Belongs to the TRAFAC class TrmE-Era-EngA-EngB-Septin-like GTPase superfamily. FeoB GTPase (TC 9.A.8) family.</text>
</comment>
<dbReference type="PANTHER" id="PTHR43185">
    <property type="entry name" value="FERROUS IRON TRANSPORT PROTEIN B"/>
    <property type="match status" value="1"/>
</dbReference>
<dbReference type="InterPro" id="IPR050860">
    <property type="entry name" value="FeoB_GTPase"/>
</dbReference>
<keyword evidence="16" id="KW-0460">Magnesium</keyword>
<accession>A0A347ZUX3</accession>
<evidence type="ECO:0000256" key="2">
    <source>
        <dbReference type="ARBA" id="ARBA00004651"/>
    </source>
</evidence>
<feature type="binding site" evidence="15">
    <location>
        <begin position="142"/>
        <end position="144"/>
    </location>
    <ligand>
        <name>GTP</name>
        <dbReference type="ChEBI" id="CHEBI:37565"/>
        <label>1</label>
    </ligand>
</feature>
<sequence length="635" mass="70485">MRFALIGQPNCGKSTLFNQVAGYRAETGNFAGTTVTFTETKVRVLGDVVELVDLPGTYTLLATNPAERVVLDYMVEKPVDAIINVVDATHLVQGLTLTLELMELGRPIVLVINMMDEAKRQGLKVDGKALSELLGIPVMPMVATRGQGIREAFSQTWHIAHQNKIPAAPVYRDEIEQAILTLKSEIDKTDYPVSRRAIGIKLLEGDPTLTDQVGKKVPAIQTLVQTQWDRLCHQSSVQAVWLIASERQRLARELNEKVTTQTETHLTLRDRLDDYLLHPFWGYIFLIAIMALFFYGVYGFGTWVETPLLDFFNNLDASILTAMHSSGLLAQVVSGAIQGISGGLAIVLPYLVPFLVGLGFLEDIGYLTRIAFLMDSLMHRIGLHGKAIVPFILGYGCNVPAIMSTRIMEDKRDRFLSAALSTMVPCAARLAVIFGLVAFYVGPWAALGIYLYNLFIIALTGRIITHFLPEDSPGLILEMPVYRVPTLKTVTAKAWFRIREFIFEAWPVLIIGSILLAIMNFYSVTDYINTIFEPFNWLLGLPKQVGTPLVFGIFRKELSMIMLAQAFGTTNYAAMMTAKQMVVFTVFVVFYIPCFATMISIRNELGGKSMWAITGLTVLVATLAALLVRVVLIIV</sequence>
<dbReference type="OrthoDB" id="9809127at2"/>
<feature type="binding site" evidence="15">
    <location>
        <begin position="53"/>
        <end position="56"/>
    </location>
    <ligand>
        <name>GTP</name>
        <dbReference type="ChEBI" id="CHEBI:37565"/>
        <label>1</label>
    </ligand>
</feature>
<keyword evidence="3 17" id="KW-0813">Transport</keyword>
<feature type="transmembrane region" description="Helical" evidence="17">
    <location>
        <begin position="581"/>
        <end position="601"/>
    </location>
</feature>
<feature type="transmembrane region" description="Helical" evidence="17">
    <location>
        <begin position="381"/>
        <end position="403"/>
    </location>
</feature>
<comment type="subcellular location">
    <subcellularLocation>
        <location evidence="17">Cell inner membrane</location>
        <topology evidence="17">Multi-pass membrane protein</topology>
    </subcellularLocation>
    <subcellularLocation>
        <location evidence="2">Cell membrane</location>
        <topology evidence="2">Multi-pass membrane protein</topology>
    </subcellularLocation>
</comment>
<keyword evidence="20" id="KW-1185">Reference proteome</keyword>
<dbReference type="InterPro" id="IPR011640">
    <property type="entry name" value="Fe2_transport_prot_B_C"/>
</dbReference>